<dbReference type="AlphaFoldDB" id="A0A1H4EVA5"/>
<keyword evidence="6" id="KW-1185">Reference proteome</keyword>
<dbReference type="GO" id="GO:0003824">
    <property type="term" value="F:catalytic activity"/>
    <property type="evidence" value="ECO:0007669"/>
    <property type="project" value="InterPro"/>
</dbReference>
<evidence type="ECO:0000313" key="5">
    <source>
        <dbReference type="EMBL" id="SEA88558.1"/>
    </source>
</evidence>
<dbReference type="Pfam" id="PF01557">
    <property type="entry name" value="FAA_hydrolase"/>
    <property type="match status" value="1"/>
</dbReference>
<dbReference type="InterPro" id="IPR036663">
    <property type="entry name" value="Fumarylacetoacetase_C_sf"/>
</dbReference>
<evidence type="ECO:0000313" key="6">
    <source>
        <dbReference type="Proteomes" id="UP000199002"/>
    </source>
</evidence>
<comment type="cofactor">
    <cofactor evidence="1">
        <name>Mg(2+)</name>
        <dbReference type="ChEBI" id="CHEBI:18420"/>
    </cofactor>
</comment>
<evidence type="ECO:0000259" key="4">
    <source>
        <dbReference type="Pfam" id="PF01557"/>
    </source>
</evidence>
<dbReference type="SUPFAM" id="SSF56529">
    <property type="entry name" value="FAH"/>
    <property type="match status" value="1"/>
</dbReference>
<feature type="domain" description="Fumarylacetoacetase-like C-terminal" evidence="4">
    <location>
        <begin position="72"/>
        <end position="275"/>
    </location>
</feature>
<dbReference type="GO" id="GO:0044281">
    <property type="term" value="P:small molecule metabolic process"/>
    <property type="evidence" value="ECO:0007669"/>
    <property type="project" value="UniProtKB-ARBA"/>
</dbReference>
<dbReference type="FunFam" id="3.90.850.10:FF:000012">
    <property type="entry name" value="Putative 2-hydroxyhepta-2,4-diene-1,7-dioate isomerase"/>
    <property type="match status" value="1"/>
</dbReference>
<keyword evidence="3" id="KW-0479">Metal-binding</keyword>
<gene>
    <name evidence="5" type="ORF">SAMN05421875_14118</name>
</gene>
<dbReference type="InterPro" id="IPR051121">
    <property type="entry name" value="FAH"/>
</dbReference>
<dbReference type="PANTHER" id="PTHR42796:SF4">
    <property type="entry name" value="FUMARYLACETOACETATE HYDROLASE DOMAIN-CONTAINING PROTEIN 2A"/>
    <property type="match status" value="1"/>
</dbReference>
<reference evidence="6" key="1">
    <citation type="submission" date="2016-10" db="EMBL/GenBank/DDBJ databases">
        <authorList>
            <person name="Varghese N."/>
            <person name="Submissions S."/>
        </authorList>
    </citation>
    <scope>NUCLEOTIDE SEQUENCE [LARGE SCALE GENOMIC DNA]</scope>
    <source>
        <strain evidence="6">DSM 25157</strain>
    </source>
</reference>
<evidence type="ECO:0000256" key="2">
    <source>
        <dbReference type="ARBA" id="ARBA00010211"/>
    </source>
</evidence>
<organism evidence="5 6">
    <name type="scientific">Acidovorax soli</name>
    <dbReference type="NCBI Taxonomy" id="592050"/>
    <lineage>
        <taxon>Bacteria</taxon>
        <taxon>Pseudomonadati</taxon>
        <taxon>Pseudomonadota</taxon>
        <taxon>Betaproteobacteria</taxon>
        <taxon>Burkholderiales</taxon>
        <taxon>Comamonadaceae</taxon>
        <taxon>Acidovorax</taxon>
    </lineage>
</organism>
<accession>A0A1H4EVA5</accession>
<sequence>MKLVRYGPSGQEKPGLIDAQGQLRDLSAQVADIDGAALSPASLHKLAAIDAASLPAVSGPVRHGPPVARVGKIICVGLNYADHAAETGAPIPAEPILFLKPSSSIIGADDTVVIPRGSVKTDWEVELGVVIGKKASYVTEAEALDHVAGYTIVNDVSEREYQLERGGQWDKGKGCDTFSPIGPWMVTKDEVADPQNLGLWLDVNGKRFQDGSTRTMIFPVAKLVSYISEFMSLLPGDIISTGTPPGVGLGQKPPLYLKAGDAMRVGIQGLGEQRQATRAWSRELA</sequence>
<name>A0A1H4EVA5_9BURK</name>
<dbReference type="Gene3D" id="3.90.850.10">
    <property type="entry name" value="Fumarylacetoacetase-like, C-terminal domain"/>
    <property type="match status" value="1"/>
</dbReference>
<comment type="similarity">
    <text evidence="2">Belongs to the FAH family.</text>
</comment>
<dbReference type="STRING" id="592050.SAMN05421875_14118"/>
<evidence type="ECO:0000256" key="1">
    <source>
        <dbReference type="ARBA" id="ARBA00001946"/>
    </source>
</evidence>
<dbReference type="GeneID" id="34234259"/>
<dbReference type="EMBL" id="FNQJ01000041">
    <property type="protein sequence ID" value="SEA88558.1"/>
    <property type="molecule type" value="Genomic_DNA"/>
</dbReference>
<dbReference type="PANTHER" id="PTHR42796">
    <property type="entry name" value="FUMARYLACETOACETATE HYDROLASE DOMAIN-CONTAINING PROTEIN 2A-RELATED"/>
    <property type="match status" value="1"/>
</dbReference>
<protein>
    <submittedName>
        <fullName evidence="5">2-keto-4-pentenoate hydratase/2-oxohepta-3-ene-1,7-dioic acid hydratase (Catechol pathway)</fullName>
    </submittedName>
</protein>
<dbReference type="Proteomes" id="UP000199002">
    <property type="component" value="Unassembled WGS sequence"/>
</dbReference>
<dbReference type="RefSeq" id="WP_019042772.1">
    <property type="nucleotide sequence ID" value="NZ_FNQJ01000041.1"/>
</dbReference>
<dbReference type="GO" id="GO:0046872">
    <property type="term" value="F:metal ion binding"/>
    <property type="evidence" value="ECO:0007669"/>
    <property type="project" value="UniProtKB-KW"/>
</dbReference>
<dbReference type="InterPro" id="IPR011234">
    <property type="entry name" value="Fumarylacetoacetase-like_C"/>
</dbReference>
<evidence type="ECO:0000256" key="3">
    <source>
        <dbReference type="ARBA" id="ARBA00022723"/>
    </source>
</evidence>
<proteinExistence type="inferred from homology"/>